<proteinExistence type="predicted"/>
<dbReference type="AlphaFoldDB" id="A0AAV8ULE2"/>
<dbReference type="InterPro" id="IPR045000">
    <property type="entry name" value="TR"/>
</dbReference>
<dbReference type="EMBL" id="JAMWBK010000007">
    <property type="protein sequence ID" value="KAJ8903224.1"/>
    <property type="molecule type" value="Genomic_DNA"/>
</dbReference>
<dbReference type="GO" id="GO:0016491">
    <property type="term" value="F:oxidoreductase activity"/>
    <property type="evidence" value="ECO:0007669"/>
    <property type="project" value="UniProtKB-KW"/>
</dbReference>
<gene>
    <name evidence="2" type="ORF">NDN08_004334</name>
</gene>
<dbReference type="PROSITE" id="PS00061">
    <property type="entry name" value="ADH_SHORT"/>
    <property type="match status" value="1"/>
</dbReference>
<dbReference type="SUPFAM" id="SSF51735">
    <property type="entry name" value="NAD(P)-binding Rossmann-fold domains"/>
    <property type="match status" value="1"/>
</dbReference>
<dbReference type="InterPro" id="IPR036291">
    <property type="entry name" value="NAD(P)-bd_dom_sf"/>
</dbReference>
<name>A0AAV8ULE2_9RHOD</name>
<dbReference type="InterPro" id="IPR020904">
    <property type="entry name" value="Sc_DH/Rdtase_CS"/>
</dbReference>
<sequence>MAGRWSLKGKKALVTGGTKGIGKAVVNEYVQLGAQVFLTARTERDVLDVVESYGSGNVYGVASDVSTKEGCEKLIAEVNRVFDGELHVLVNNVGTSIRKPSVEYMEEEYDILMDTNVKSMFRLCQMAHPMLKKAGSSCVLMNSSVAGMVALNSGAIYGMTKAALNQLTRALCCEWCGDGIRVNSVCPWYTRTPLAAPVIEDKKRLGIILARTPAGKVAEPEDVAALFAFLAMDCAKHISGQSVSVDGGFTANGNFTFS</sequence>
<reference evidence="2 3" key="1">
    <citation type="journal article" date="2023" name="Nat. Commun.">
        <title>Origin of minicircular mitochondrial genomes in red algae.</title>
        <authorList>
            <person name="Lee Y."/>
            <person name="Cho C.H."/>
            <person name="Lee Y.M."/>
            <person name="Park S.I."/>
            <person name="Yang J.H."/>
            <person name="West J.A."/>
            <person name="Bhattacharya D."/>
            <person name="Yoon H.S."/>
        </authorList>
    </citation>
    <scope>NUCLEOTIDE SEQUENCE [LARGE SCALE GENOMIC DNA]</scope>
    <source>
        <strain evidence="2 3">CCMP1338</strain>
        <tissue evidence="2">Whole cell</tissue>
    </source>
</reference>
<comment type="caution">
    <text evidence="2">The sequence shown here is derived from an EMBL/GenBank/DDBJ whole genome shotgun (WGS) entry which is preliminary data.</text>
</comment>
<evidence type="ECO:0000313" key="2">
    <source>
        <dbReference type="EMBL" id="KAJ8903224.1"/>
    </source>
</evidence>
<dbReference type="InterPro" id="IPR002347">
    <property type="entry name" value="SDR_fam"/>
</dbReference>
<dbReference type="FunFam" id="3.40.50.720:FF:000084">
    <property type="entry name" value="Short-chain dehydrogenase reductase"/>
    <property type="match status" value="1"/>
</dbReference>
<evidence type="ECO:0000313" key="3">
    <source>
        <dbReference type="Proteomes" id="UP001157974"/>
    </source>
</evidence>
<dbReference type="PRINTS" id="PR00081">
    <property type="entry name" value="GDHRDH"/>
</dbReference>
<keyword evidence="3" id="KW-1185">Reference proteome</keyword>
<organism evidence="2 3">
    <name type="scientific">Rhodosorus marinus</name>
    <dbReference type="NCBI Taxonomy" id="101924"/>
    <lineage>
        <taxon>Eukaryota</taxon>
        <taxon>Rhodophyta</taxon>
        <taxon>Stylonematophyceae</taxon>
        <taxon>Stylonematales</taxon>
        <taxon>Stylonemataceae</taxon>
        <taxon>Rhodosorus</taxon>
    </lineage>
</organism>
<dbReference type="Gene3D" id="3.40.50.720">
    <property type="entry name" value="NAD(P)-binding Rossmann-like Domain"/>
    <property type="match status" value="1"/>
</dbReference>
<dbReference type="Proteomes" id="UP001157974">
    <property type="component" value="Unassembled WGS sequence"/>
</dbReference>
<evidence type="ECO:0000256" key="1">
    <source>
        <dbReference type="ARBA" id="ARBA00023002"/>
    </source>
</evidence>
<dbReference type="PANTHER" id="PTHR42898:SF6">
    <property type="entry name" value="NADP-DEPENDENT MANNITOL DEHYDROGENASE"/>
    <property type="match status" value="1"/>
</dbReference>
<keyword evidence="1" id="KW-0560">Oxidoreductase</keyword>
<dbReference type="PANTHER" id="PTHR42898">
    <property type="entry name" value="TROPINONE REDUCTASE"/>
    <property type="match status" value="1"/>
</dbReference>
<dbReference type="Pfam" id="PF13561">
    <property type="entry name" value="adh_short_C2"/>
    <property type="match status" value="1"/>
</dbReference>
<protein>
    <submittedName>
        <fullName evidence="2">Uncharacterized protein</fullName>
    </submittedName>
</protein>
<accession>A0AAV8ULE2</accession>